<dbReference type="InterPro" id="IPR004090">
    <property type="entry name" value="Chemotax_Me-accpt_rcpt"/>
</dbReference>
<evidence type="ECO:0000256" key="1">
    <source>
        <dbReference type="ARBA" id="ARBA00023224"/>
    </source>
</evidence>
<dbReference type="PANTHER" id="PTHR32089">
    <property type="entry name" value="METHYL-ACCEPTING CHEMOTAXIS PROTEIN MCPB"/>
    <property type="match status" value="1"/>
</dbReference>
<dbReference type="PRINTS" id="PR00260">
    <property type="entry name" value="CHEMTRNSDUCR"/>
</dbReference>
<evidence type="ECO:0000256" key="3">
    <source>
        <dbReference type="PROSITE-ProRule" id="PRU00284"/>
    </source>
</evidence>
<accession>A0ABW1V6I2</accession>
<dbReference type="SUPFAM" id="SSF58104">
    <property type="entry name" value="Methyl-accepting chemotaxis protein (MCP) signaling domain"/>
    <property type="match status" value="1"/>
</dbReference>
<feature type="domain" description="Methyl-accepting transducer" evidence="6">
    <location>
        <begin position="209"/>
        <end position="466"/>
    </location>
</feature>
<dbReference type="EMBL" id="JBHSTE010000004">
    <property type="protein sequence ID" value="MFC6333436.1"/>
    <property type="molecule type" value="Genomic_DNA"/>
</dbReference>
<dbReference type="Pfam" id="PF00015">
    <property type="entry name" value="MCPsignal"/>
    <property type="match status" value="1"/>
</dbReference>
<protein>
    <submittedName>
        <fullName evidence="7">Methyl-accepting chemotaxis protein</fullName>
    </submittedName>
</protein>
<feature type="transmembrane region" description="Helical" evidence="5">
    <location>
        <begin position="113"/>
        <end position="129"/>
    </location>
</feature>
<evidence type="ECO:0000256" key="5">
    <source>
        <dbReference type="SAM" id="Phobius"/>
    </source>
</evidence>
<reference evidence="8" key="1">
    <citation type="journal article" date="2019" name="Int. J. Syst. Evol. Microbiol.">
        <title>The Global Catalogue of Microorganisms (GCM) 10K type strain sequencing project: providing services to taxonomists for standard genome sequencing and annotation.</title>
        <authorList>
            <consortium name="The Broad Institute Genomics Platform"/>
            <consortium name="The Broad Institute Genome Sequencing Center for Infectious Disease"/>
            <person name="Wu L."/>
            <person name="Ma J."/>
        </authorList>
    </citation>
    <scope>NUCLEOTIDE SEQUENCE [LARGE SCALE GENOMIC DNA]</scope>
    <source>
        <strain evidence="8">PCU 280</strain>
    </source>
</reference>
<name>A0ABW1V6I2_9BACL</name>
<evidence type="ECO:0000256" key="4">
    <source>
        <dbReference type="SAM" id="Coils"/>
    </source>
</evidence>
<keyword evidence="5" id="KW-1133">Transmembrane helix</keyword>
<gene>
    <name evidence="7" type="ORF">ACFP56_12475</name>
</gene>
<dbReference type="PANTHER" id="PTHR32089:SF112">
    <property type="entry name" value="LYSOZYME-LIKE PROTEIN-RELATED"/>
    <property type="match status" value="1"/>
</dbReference>
<evidence type="ECO:0000259" key="6">
    <source>
        <dbReference type="PROSITE" id="PS50111"/>
    </source>
</evidence>
<dbReference type="InterPro" id="IPR004089">
    <property type="entry name" value="MCPsignal_dom"/>
</dbReference>
<comment type="similarity">
    <text evidence="2">Belongs to the methyl-accepting chemotaxis (MCP) protein family.</text>
</comment>
<keyword evidence="5" id="KW-0812">Transmembrane</keyword>
<feature type="transmembrane region" description="Helical" evidence="5">
    <location>
        <begin position="12"/>
        <end position="31"/>
    </location>
</feature>
<keyword evidence="8" id="KW-1185">Reference proteome</keyword>
<proteinExistence type="inferred from homology"/>
<dbReference type="PROSITE" id="PS50111">
    <property type="entry name" value="CHEMOTAXIS_TRANSDUC_2"/>
    <property type="match status" value="1"/>
</dbReference>
<feature type="transmembrane region" description="Helical" evidence="5">
    <location>
        <begin position="91"/>
        <end position="108"/>
    </location>
</feature>
<feature type="transmembrane region" description="Helical" evidence="5">
    <location>
        <begin position="144"/>
        <end position="164"/>
    </location>
</feature>
<dbReference type="RefSeq" id="WP_379234911.1">
    <property type="nucleotide sequence ID" value="NZ_JBHSTE010000004.1"/>
</dbReference>
<keyword evidence="5" id="KW-0472">Membrane</keyword>
<dbReference type="Gene3D" id="1.10.287.950">
    <property type="entry name" value="Methyl-accepting chemotaxis protein"/>
    <property type="match status" value="1"/>
</dbReference>
<evidence type="ECO:0000313" key="7">
    <source>
        <dbReference type="EMBL" id="MFC6333436.1"/>
    </source>
</evidence>
<feature type="transmembrane region" description="Helical" evidence="5">
    <location>
        <begin position="37"/>
        <end position="59"/>
    </location>
</feature>
<dbReference type="SMART" id="SM00283">
    <property type="entry name" value="MA"/>
    <property type="match status" value="1"/>
</dbReference>
<feature type="transmembrane region" description="Helical" evidence="5">
    <location>
        <begin position="66"/>
        <end position="85"/>
    </location>
</feature>
<dbReference type="Proteomes" id="UP001596233">
    <property type="component" value="Unassembled WGS sequence"/>
</dbReference>
<organism evidence="7 8">
    <name type="scientific">Paenibacillus septentrionalis</name>
    <dbReference type="NCBI Taxonomy" id="429342"/>
    <lineage>
        <taxon>Bacteria</taxon>
        <taxon>Bacillati</taxon>
        <taxon>Bacillota</taxon>
        <taxon>Bacilli</taxon>
        <taxon>Bacillales</taxon>
        <taxon>Paenibacillaceae</taxon>
        <taxon>Paenibacillus</taxon>
    </lineage>
</organism>
<keyword evidence="4" id="KW-0175">Coiled coil</keyword>
<evidence type="ECO:0000256" key="2">
    <source>
        <dbReference type="ARBA" id="ARBA00029447"/>
    </source>
</evidence>
<feature type="coiled-coil region" evidence="4">
    <location>
        <begin position="280"/>
        <end position="314"/>
    </location>
</feature>
<comment type="caution">
    <text evidence="7">The sequence shown here is derived from an EMBL/GenBank/DDBJ whole genome shotgun (WGS) entry which is preliminary data.</text>
</comment>
<evidence type="ECO:0000313" key="8">
    <source>
        <dbReference type="Proteomes" id="UP001596233"/>
    </source>
</evidence>
<keyword evidence="1 3" id="KW-0807">Transducer</keyword>
<sequence length="493" mass="55179">MTKTLTELDRRNRLLLWIIWGLLALGIITDISIGLPWAMILLLIIVGGLITGVATVMTFISKLAPYVKYVVPFGLISITAVLMLSDPEPVISTYFLVYVNMAIVTLYSDYRPIILTGVLGGILTTYVYMDETIQTRIFPHDSLMYLYMYLLFATIALSVSSYFAQRLQRNIQLREQEALESKELSDKLLDKLKESILILNEFSAKQKEQVMSTTTISHEVTSTFNEMTSAVEQQTNHIIAVNDATQTMDISIKELTDSFQLVGEYAEKNSVLSTMNTEQIRRMSEEMEQLKQSTKQALEEMERLKHNNENVREIATTINDIAAQIHLLALNAAIEAARAGEHGRGFAVVSGEVSKLAEHTRGSVEQISDLLAAIHRSIDTAYQYVEQGNESVIRSSTSLEETSGALIQAQSNSLQASEHTQRAAISTESLAEQSAMLADRMNSISAATQQNMGAVQEVNANMEQQYGQMVEISRQFEQLDRLVSELKQLVERR</sequence>